<dbReference type="AlphaFoldDB" id="A0A8S1XLD7"/>
<dbReference type="EMBL" id="CAJJDP010000125">
    <property type="protein sequence ID" value="CAD8201637.1"/>
    <property type="molecule type" value="Genomic_DNA"/>
</dbReference>
<protein>
    <submittedName>
        <fullName evidence="1">Uncharacterized protein</fullName>
    </submittedName>
</protein>
<sequence length="81" mass="9416">MLDNLEFEQVKDGSVSMLNAQVKQTSSCATTIFDDIVDLIEANQANVNSDMFQLVMLLWNCWKEGFYQILNIDQYQRFNDI</sequence>
<gene>
    <name evidence="1" type="ORF">POCTA_138.1.T1250059</name>
</gene>
<accession>A0A8S1XLD7</accession>
<proteinExistence type="predicted"/>
<organism evidence="1 2">
    <name type="scientific">Paramecium octaurelia</name>
    <dbReference type="NCBI Taxonomy" id="43137"/>
    <lineage>
        <taxon>Eukaryota</taxon>
        <taxon>Sar</taxon>
        <taxon>Alveolata</taxon>
        <taxon>Ciliophora</taxon>
        <taxon>Intramacronucleata</taxon>
        <taxon>Oligohymenophorea</taxon>
        <taxon>Peniculida</taxon>
        <taxon>Parameciidae</taxon>
        <taxon>Paramecium</taxon>
    </lineage>
</organism>
<name>A0A8S1XLD7_PAROT</name>
<evidence type="ECO:0000313" key="1">
    <source>
        <dbReference type="EMBL" id="CAD8201637.1"/>
    </source>
</evidence>
<dbReference type="Proteomes" id="UP000683925">
    <property type="component" value="Unassembled WGS sequence"/>
</dbReference>
<keyword evidence="2" id="KW-1185">Reference proteome</keyword>
<reference evidence="1" key="1">
    <citation type="submission" date="2021-01" db="EMBL/GenBank/DDBJ databases">
        <authorList>
            <consortium name="Genoscope - CEA"/>
            <person name="William W."/>
        </authorList>
    </citation>
    <scope>NUCLEOTIDE SEQUENCE</scope>
</reference>
<comment type="caution">
    <text evidence="1">The sequence shown here is derived from an EMBL/GenBank/DDBJ whole genome shotgun (WGS) entry which is preliminary data.</text>
</comment>
<dbReference type="OrthoDB" id="275353at2759"/>
<evidence type="ECO:0000313" key="2">
    <source>
        <dbReference type="Proteomes" id="UP000683925"/>
    </source>
</evidence>